<feature type="compositionally biased region" description="Basic and acidic residues" evidence="1">
    <location>
        <begin position="708"/>
        <end position="724"/>
    </location>
</feature>
<reference evidence="3 4" key="1">
    <citation type="submission" date="2024-02" db="EMBL/GenBank/DDBJ databases">
        <title>Rhodopirellula caenicola NBRC 110016.</title>
        <authorList>
            <person name="Ichikawa N."/>
            <person name="Katano-Makiyama Y."/>
            <person name="Hidaka K."/>
        </authorList>
    </citation>
    <scope>NUCLEOTIDE SEQUENCE [LARGE SCALE GENOMIC DNA]</scope>
    <source>
        <strain evidence="3 4">NBRC 110016</strain>
    </source>
</reference>
<keyword evidence="4" id="KW-1185">Reference proteome</keyword>
<accession>A0ABP9VSC3</accession>
<comment type="caution">
    <text evidence="3">The sequence shown here is derived from an EMBL/GenBank/DDBJ whole genome shotgun (WGS) entry which is preliminary data.</text>
</comment>
<protein>
    <recommendedName>
        <fullName evidence="5">Chromosome partition protein Smc</fullName>
    </recommendedName>
</protein>
<feature type="region of interest" description="Disordered" evidence="1">
    <location>
        <begin position="30"/>
        <end position="59"/>
    </location>
</feature>
<evidence type="ECO:0000313" key="4">
    <source>
        <dbReference type="Proteomes" id="UP001416858"/>
    </source>
</evidence>
<feature type="chain" id="PRO_5046612017" description="Chromosome partition protein Smc" evidence="2">
    <location>
        <begin position="32"/>
        <end position="836"/>
    </location>
</feature>
<dbReference type="InterPro" id="IPR024447">
    <property type="entry name" value="YXWGXW_rpt"/>
</dbReference>
<feature type="compositionally biased region" description="Low complexity" evidence="1">
    <location>
        <begin position="725"/>
        <end position="774"/>
    </location>
</feature>
<feature type="signal peptide" evidence="2">
    <location>
        <begin position="1"/>
        <end position="31"/>
    </location>
</feature>
<feature type="region of interest" description="Disordered" evidence="1">
    <location>
        <begin position="437"/>
        <end position="797"/>
    </location>
</feature>
<gene>
    <name evidence="3" type="ORF">Rcae01_03524</name>
</gene>
<proteinExistence type="predicted"/>
<feature type="compositionally biased region" description="Polar residues" evidence="1">
    <location>
        <begin position="499"/>
        <end position="516"/>
    </location>
</feature>
<dbReference type="Pfam" id="PF12779">
    <property type="entry name" value="WXXGXW"/>
    <property type="match status" value="3"/>
</dbReference>
<feature type="compositionally biased region" description="Low complexity" evidence="1">
    <location>
        <begin position="524"/>
        <end position="533"/>
    </location>
</feature>
<feature type="compositionally biased region" description="Polar residues" evidence="1">
    <location>
        <begin position="437"/>
        <end position="453"/>
    </location>
</feature>
<organism evidence="3 4">
    <name type="scientific">Novipirellula caenicola</name>
    <dbReference type="NCBI Taxonomy" id="1536901"/>
    <lineage>
        <taxon>Bacteria</taxon>
        <taxon>Pseudomonadati</taxon>
        <taxon>Planctomycetota</taxon>
        <taxon>Planctomycetia</taxon>
        <taxon>Pirellulales</taxon>
        <taxon>Pirellulaceae</taxon>
        <taxon>Novipirellula</taxon>
    </lineage>
</organism>
<dbReference type="RefSeq" id="WP_345684873.1">
    <property type="nucleotide sequence ID" value="NZ_BAABRO010000007.1"/>
</dbReference>
<feature type="compositionally biased region" description="Low complexity" evidence="1">
    <location>
        <begin position="481"/>
        <end position="493"/>
    </location>
</feature>
<feature type="compositionally biased region" description="Basic and acidic residues" evidence="1">
    <location>
        <begin position="534"/>
        <end position="544"/>
    </location>
</feature>
<evidence type="ECO:0000256" key="1">
    <source>
        <dbReference type="SAM" id="MobiDB-lite"/>
    </source>
</evidence>
<sequence length="836" mass="93255">MRYTKLSRYWRITASATGLIVPLAMANTAFSQPPNPRSEVIDNRSTTNEQTSDRSLDDQAEGVEYLTRGPLHEAFAEPYDANPEPSPVVQQQPPEPIDEMPPEYRPDGKNVTWIPGYWSWDDEREDFIWVSGVWRDLPPGQQWVPGYWDRANDGYRYIGGFWTSNDVSEVQYLPEPPKSLEQGPSSPAPGEDHFYVPGNWVYENNDYQWQPGFWSAAHADWVWVPAQYVWTPRGCVYQAGYWDHDVAHRGVLFTPVYYSQPVYRNAGYSYRPRYTIDTSVGLFVHLFVRPSHRHYYFGDYYGSRYSNNYYPWATRYQGYQYYDPFYASFHNRNGRGGSNNLLGWITNQYQVFARNDRYRPARTIADQRNFLRSNQNTEIDSTVLRLTSLGESLDVLANNQNSDLNLRRIDNNEIDRIRQSLDPLRELSRDRLNLEGSSANADASVNTDANVDGNNSNANAQANADARGSLRLPGRDRDESSAASDLSNAANDLLGGGNSDTPSQQNDAERNQQGNTAMDRARETANNAANTAQDRARNASEQARDAAGQTRDAAEQARNTAEGVRDRVEGARDTAEAARETNGRTRDTAEAAREMSERARDRVEGARDRVEGARDRAEGARDNIEGAGEMSEPTRDRIEQGRDAANREARDTAESIRERMDRATDGTGAGDRVRDELRRRSDEATRQTERLEALRPQRPENWPSQLRRSTDRAIPERPRLDNSRGNRPNNVPGNVPGNVPNNGPNNVPGNLRGNTPNNVPGNLPGNLRGNVPGNIPGNAPGNLLPNRGGNANPGRALRNATESAAPAIQQGINNATQGATGGGNAVQDVLNGVIGG</sequence>
<feature type="compositionally biased region" description="Basic and acidic residues" evidence="1">
    <location>
        <begin position="632"/>
        <end position="664"/>
    </location>
</feature>
<dbReference type="PANTHER" id="PTHR47372">
    <property type="entry name" value="DAUER UP-REGULATED-RELATED"/>
    <property type="match status" value="1"/>
</dbReference>
<feature type="compositionally biased region" description="Low complexity" evidence="1">
    <location>
        <begin position="454"/>
        <end position="466"/>
    </location>
</feature>
<evidence type="ECO:0000313" key="3">
    <source>
        <dbReference type="EMBL" id="GAA5508059.1"/>
    </source>
</evidence>
<name>A0ABP9VSC3_9BACT</name>
<evidence type="ECO:0008006" key="5">
    <source>
        <dbReference type="Google" id="ProtNLM"/>
    </source>
</evidence>
<feature type="compositionally biased region" description="Basic and acidic residues" evidence="1">
    <location>
        <begin position="671"/>
        <end position="698"/>
    </location>
</feature>
<dbReference type="PANTHER" id="PTHR47372:SF11">
    <property type="entry name" value="RE19971P"/>
    <property type="match status" value="1"/>
</dbReference>
<evidence type="ECO:0000256" key="2">
    <source>
        <dbReference type="SAM" id="SignalP"/>
    </source>
</evidence>
<feature type="compositionally biased region" description="Basic and acidic residues" evidence="1">
    <location>
        <begin position="563"/>
        <end position="624"/>
    </location>
</feature>
<dbReference type="Proteomes" id="UP001416858">
    <property type="component" value="Unassembled WGS sequence"/>
</dbReference>
<dbReference type="SUPFAM" id="SSF58104">
    <property type="entry name" value="Methyl-accepting chemotaxis protein (MCP) signaling domain"/>
    <property type="match status" value="1"/>
</dbReference>
<keyword evidence="2" id="KW-0732">Signal</keyword>
<dbReference type="EMBL" id="BAABRO010000007">
    <property type="protein sequence ID" value="GAA5508059.1"/>
    <property type="molecule type" value="Genomic_DNA"/>
</dbReference>